<accession>A0A238FLC7</accession>
<organism evidence="1 2">
    <name type="scientific">Microbotryum intermedium</name>
    <dbReference type="NCBI Taxonomy" id="269621"/>
    <lineage>
        <taxon>Eukaryota</taxon>
        <taxon>Fungi</taxon>
        <taxon>Dikarya</taxon>
        <taxon>Basidiomycota</taxon>
        <taxon>Pucciniomycotina</taxon>
        <taxon>Microbotryomycetes</taxon>
        <taxon>Microbotryales</taxon>
        <taxon>Microbotryaceae</taxon>
        <taxon>Microbotryum</taxon>
    </lineage>
</organism>
<reference evidence="2" key="1">
    <citation type="submission" date="2016-09" db="EMBL/GenBank/DDBJ databases">
        <authorList>
            <person name="Jeantristanb JTB J.-T."/>
            <person name="Ricardo R."/>
        </authorList>
    </citation>
    <scope>NUCLEOTIDE SEQUENCE [LARGE SCALE GENOMIC DNA]</scope>
</reference>
<evidence type="ECO:0000313" key="2">
    <source>
        <dbReference type="Proteomes" id="UP000198372"/>
    </source>
</evidence>
<name>A0A238FLC7_9BASI</name>
<keyword evidence="2" id="KW-1185">Reference proteome</keyword>
<dbReference type="Proteomes" id="UP000198372">
    <property type="component" value="Unassembled WGS sequence"/>
</dbReference>
<protein>
    <submittedName>
        <fullName evidence="1">BQ2448_7505 protein</fullName>
    </submittedName>
</protein>
<dbReference type="AlphaFoldDB" id="A0A238FLC7"/>
<proteinExistence type="predicted"/>
<dbReference type="EMBL" id="FMSP01000018">
    <property type="protein sequence ID" value="SCV73579.1"/>
    <property type="molecule type" value="Genomic_DNA"/>
</dbReference>
<sequence length="162" mass="18381">MNPARLVHMPTEWSTFRLDDHHTIEVAPRLTNLDDVMHLSTITTWGSRSSRLKEHAQYVYSGPLQPNSSLGQLVRSNVNFSIDLLNSLCRAHNVQGYSKPKPLLNSLFLNPLLWSCKSNCNACSNGYVFKRRQAPNAVAPPRRLGFPDHRTYALKPAEVLRM</sequence>
<evidence type="ECO:0000313" key="1">
    <source>
        <dbReference type="EMBL" id="SCV73579.1"/>
    </source>
</evidence>
<gene>
    <name evidence="1" type="ORF">BQ2448_7505</name>
</gene>